<dbReference type="STRING" id="29760.F6I6S1"/>
<keyword evidence="2" id="KW-1185">Reference proteome</keyword>
<gene>
    <name evidence="1" type="ordered locus">VIT_12s0121g00370</name>
</gene>
<proteinExistence type="predicted"/>
<dbReference type="PaxDb" id="29760-VIT_12s0121g00370.t01"/>
<name>F6I6S1_VITVI</name>
<dbReference type="OrthoDB" id="42889at2759"/>
<dbReference type="InterPro" id="IPR050837">
    <property type="entry name" value="ComplexI_51kDa_subunit"/>
</dbReference>
<dbReference type="HOGENOM" id="CLU_2502500_0_0_1"/>
<organism evidence="1 2">
    <name type="scientific">Vitis vinifera</name>
    <name type="common">Grape</name>
    <dbReference type="NCBI Taxonomy" id="29760"/>
    <lineage>
        <taxon>Eukaryota</taxon>
        <taxon>Viridiplantae</taxon>
        <taxon>Streptophyta</taxon>
        <taxon>Embryophyta</taxon>
        <taxon>Tracheophyta</taxon>
        <taxon>Spermatophyta</taxon>
        <taxon>Magnoliopsida</taxon>
        <taxon>eudicotyledons</taxon>
        <taxon>Gunneridae</taxon>
        <taxon>Pentapetalae</taxon>
        <taxon>rosids</taxon>
        <taxon>Vitales</taxon>
        <taxon>Vitaceae</taxon>
        <taxon>Viteae</taxon>
        <taxon>Vitis</taxon>
    </lineage>
</organism>
<dbReference type="AlphaFoldDB" id="F6I6S1"/>
<dbReference type="SUPFAM" id="SSF142019">
    <property type="entry name" value="Nqo1 FMN-binding domain-like"/>
    <property type="match status" value="1"/>
</dbReference>
<dbReference type="PANTHER" id="PTHR11780">
    <property type="entry name" value="NADH-UBIQUINONE OXIDOREDUCTASE FLAVOPROTEIN 1 NDUFV1"/>
    <property type="match status" value="1"/>
</dbReference>
<dbReference type="Proteomes" id="UP000009183">
    <property type="component" value="Chromosome 12"/>
</dbReference>
<reference evidence="2" key="1">
    <citation type="journal article" date="2007" name="Nature">
        <title>The grapevine genome sequence suggests ancestral hexaploidization in major angiosperm phyla.</title>
        <authorList>
            <consortium name="The French-Italian Public Consortium for Grapevine Genome Characterization."/>
            <person name="Jaillon O."/>
            <person name="Aury J.-M."/>
            <person name="Noel B."/>
            <person name="Policriti A."/>
            <person name="Clepet C."/>
            <person name="Casagrande A."/>
            <person name="Choisne N."/>
            <person name="Aubourg S."/>
            <person name="Vitulo N."/>
            <person name="Jubin C."/>
            <person name="Vezzi A."/>
            <person name="Legeai F."/>
            <person name="Hugueney P."/>
            <person name="Dasilva C."/>
            <person name="Horner D."/>
            <person name="Mica E."/>
            <person name="Jublot D."/>
            <person name="Poulain J."/>
            <person name="Bruyere C."/>
            <person name="Billault A."/>
            <person name="Segurens B."/>
            <person name="Gouyvenoux M."/>
            <person name="Ugarte E."/>
            <person name="Cattonaro F."/>
            <person name="Anthouard V."/>
            <person name="Vico V."/>
            <person name="Del Fabbro C."/>
            <person name="Alaux M."/>
            <person name="Di Gaspero G."/>
            <person name="Dumas V."/>
            <person name="Felice N."/>
            <person name="Paillard S."/>
            <person name="Juman I."/>
            <person name="Moroldo M."/>
            <person name="Scalabrin S."/>
            <person name="Canaguier A."/>
            <person name="Le Clainche I."/>
            <person name="Malacrida G."/>
            <person name="Durand E."/>
            <person name="Pesole G."/>
            <person name="Laucou V."/>
            <person name="Chatelet P."/>
            <person name="Merdinoglu D."/>
            <person name="Delledonne M."/>
            <person name="Pezzotti M."/>
            <person name="Lecharny A."/>
            <person name="Scarpelli C."/>
            <person name="Artiguenave F."/>
            <person name="Pe M.E."/>
            <person name="Valle G."/>
            <person name="Morgante M."/>
            <person name="Caboche M."/>
            <person name="Adam-Blondon A.-F."/>
            <person name="Weissenbach J."/>
            <person name="Quetier F."/>
            <person name="Wincker P."/>
        </authorList>
    </citation>
    <scope>NUCLEOTIDE SEQUENCE [LARGE SCALE GENOMIC DNA]</scope>
    <source>
        <strain evidence="2">cv. Pinot noir / PN40024</strain>
    </source>
</reference>
<protein>
    <submittedName>
        <fullName evidence="1">Uncharacterized protein</fullName>
    </submittedName>
</protein>
<dbReference type="InParanoid" id="F6I6S1"/>
<evidence type="ECO:0000313" key="1">
    <source>
        <dbReference type="EMBL" id="CCB62639.1"/>
    </source>
</evidence>
<dbReference type="PANTHER" id="PTHR11780:SF10">
    <property type="entry name" value="NADH DEHYDROGENASE [UBIQUINONE] FLAVOPROTEIN 1, MITOCHONDRIAL"/>
    <property type="match status" value="1"/>
</dbReference>
<dbReference type="EMBL" id="FN596758">
    <property type="protein sequence ID" value="CCB62639.1"/>
    <property type="molecule type" value="Genomic_DNA"/>
</dbReference>
<dbReference type="eggNOG" id="KOG2658">
    <property type="taxonomic scope" value="Eukaryota"/>
</dbReference>
<dbReference type="InterPro" id="IPR037225">
    <property type="entry name" value="Nuo51_FMN-bd_sf"/>
</dbReference>
<evidence type="ECO:0000313" key="2">
    <source>
        <dbReference type="Proteomes" id="UP000009183"/>
    </source>
</evidence>
<accession>F6I6S1</accession>
<sequence length="86" mass="9407">MWTDKHHPHVTGDSMLGIIFGGPKDEDCIFTNIYGLHDPFLKSAMKMGGWYKTGDIVLKGSDWIVSEMKESGLRGRGGVGLPSGIK</sequence>